<evidence type="ECO:0000313" key="3">
    <source>
        <dbReference type="Proteomes" id="UP000828390"/>
    </source>
</evidence>
<protein>
    <submittedName>
        <fullName evidence="2">Uncharacterized protein</fullName>
    </submittedName>
</protein>
<dbReference type="EMBL" id="JAIWYP010000010">
    <property type="protein sequence ID" value="KAH3754544.1"/>
    <property type="molecule type" value="Genomic_DNA"/>
</dbReference>
<keyword evidence="3" id="KW-1185">Reference proteome</keyword>
<feature type="transmembrane region" description="Helical" evidence="1">
    <location>
        <begin position="203"/>
        <end position="224"/>
    </location>
</feature>
<sequence length="334" mass="37200">MQIPASLIVNGSGLTANNSTKQTLVKDFDASMNQLLGSTTGFKEIRETRVNASLSFRREMPSDSRIGFNFVIFMEGGSNLSLVNESLPMSGNLTLLNQTLYLTDLSSLQNAVTYAESKLEADVCSVYPTVEKCKIDSYTCKLSDAEITCTHKCRNYTSWCNGECYFDDLQKKTMCRCTGDGGRYYAGEDCSVKTYKLAISPEAVIGISAGLGGALLLVILIIVLRMTRNSKKANGNKERSFKVAGFDREGESQLELRHYGDFWQNRHYGTDVNSFSERPYTATQDNLGNPIYLYRPNDRDEQPYTDLKPGSSLSSLNLPESKFEISRPKIILGR</sequence>
<organism evidence="2 3">
    <name type="scientific">Dreissena polymorpha</name>
    <name type="common">Zebra mussel</name>
    <name type="synonym">Mytilus polymorpha</name>
    <dbReference type="NCBI Taxonomy" id="45954"/>
    <lineage>
        <taxon>Eukaryota</taxon>
        <taxon>Metazoa</taxon>
        <taxon>Spiralia</taxon>
        <taxon>Lophotrochozoa</taxon>
        <taxon>Mollusca</taxon>
        <taxon>Bivalvia</taxon>
        <taxon>Autobranchia</taxon>
        <taxon>Heteroconchia</taxon>
        <taxon>Euheterodonta</taxon>
        <taxon>Imparidentia</taxon>
        <taxon>Neoheterodontei</taxon>
        <taxon>Myida</taxon>
        <taxon>Dreissenoidea</taxon>
        <taxon>Dreissenidae</taxon>
        <taxon>Dreissena</taxon>
    </lineage>
</organism>
<evidence type="ECO:0000313" key="2">
    <source>
        <dbReference type="EMBL" id="KAH3754544.1"/>
    </source>
</evidence>
<keyword evidence="1" id="KW-0472">Membrane</keyword>
<reference evidence="2" key="2">
    <citation type="submission" date="2020-11" db="EMBL/GenBank/DDBJ databases">
        <authorList>
            <person name="McCartney M.A."/>
            <person name="Auch B."/>
            <person name="Kono T."/>
            <person name="Mallez S."/>
            <person name="Becker A."/>
            <person name="Gohl D.M."/>
            <person name="Silverstein K.A.T."/>
            <person name="Koren S."/>
            <person name="Bechman K.B."/>
            <person name="Herman A."/>
            <person name="Abrahante J.E."/>
            <person name="Garbe J."/>
        </authorList>
    </citation>
    <scope>NUCLEOTIDE SEQUENCE</scope>
    <source>
        <strain evidence="2">Duluth1</strain>
        <tissue evidence="2">Whole animal</tissue>
    </source>
</reference>
<reference evidence="2" key="1">
    <citation type="journal article" date="2019" name="bioRxiv">
        <title>The Genome of the Zebra Mussel, Dreissena polymorpha: A Resource for Invasive Species Research.</title>
        <authorList>
            <person name="McCartney M.A."/>
            <person name="Auch B."/>
            <person name="Kono T."/>
            <person name="Mallez S."/>
            <person name="Zhang Y."/>
            <person name="Obille A."/>
            <person name="Becker A."/>
            <person name="Abrahante J.E."/>
            <person name="Garbe J."/>
            <person name="Badalamenti J.P."/>
            <person name="Herman A."/>
            <person name="Mangelson H."/>
            <person name="Liachko I."/>
            <person name="Sullivan S."/>
            <person name="Sone E.D."/>
            <person name="Koren S."/>
            <person name="Silverstein K.A.T."/>
            <person name="Beckman K.B."/>
            <person name="Gohl D.M."/>
        </authorList>
    </citation>
    <scope>NUCLEOTIDE SEQUENCE</scope>
    <source>
        <strain evidence="2">Duluth1</strain>
        <tissue evidence="2">Whole animal</tissue>
    </source>
</reference>
<name>A0A9D4DS61_DREPO</name>
<gene>
    <name evidence="2" type="ORF">DPMN_189220</name>
</gene>
<dbReference type="AlphaFoldDB" id="A0A9D4DS61"/>
<keyword evidence="1" id="KW-0812">Transmembrane</keyword>
<accession>A0A9D4DS61</accession>
<comment type="caution">
    <text evidence="2">The sequence shown here is derived from an EMBL/GenBank/DDBJ whole genome shotgun (WGS) entry which is preliminary data.</text>
</comment>
<dbReference type="Proteomes" id="UP000828390">
    <property type="component" value="Unassembled WGS sequence"/>
</dbReference>
<evidence type="ECO:0000256" key="1">
    <source>
        <dbReference type="SAM" id="Phobius"/>
    </source>
</evidence>
<proteinExistence type="predicted"/>
<keyword evidence="1" id="KW-1133">Transmembrane helix</keyword>